<dbReference type="Pfam" id="PF00400">
    <property type="entry name" value="WD40"/>
    <property type="match status" value="7"/>
</dbReference>
<dbReference type="InterPro" id="IPR001680">
    <property type="entry name" value="WD40_rpt"/>
</dbReference>
<proteinExistence type="inferred from homology"/>
<dbReference type="GO" id="GO:0051301">
    <property type="term" value="P:cell division"/>
    <property type="evidence" value="ECO:0007669"/>
    <property type="project" value="UniProtKB-KW"/>
</dbReference>
<dbReference type="EMBL" id="MCFC01000031">
    <property type="protein sequence ID" value="ORY28505.1"/>
    <property type="molecule type" value="Genomic_DNA"/>
</dbReference>
<dbReference type="InParanoid" id="A0A1Y2B347"/>
<dbReference type="GO" id="GO:0000922">
    <property type="term" value="C:spindle pole"/>
    <property type="evidence" value="ECO:0007669"/>
    <property type="project" value="UniProtKB-SubCell"/>
</dbReference>
<dbReference type="STRING" id="71784.A0A1Y2B347"/>
<comment type="domain">
    <text evidence="11">Dimerization mediated by the LisH domain may be required to activate dynein.</text>
</comment>
<feature type="repeat" description="WD" evidence="12">
    <location>
        <begin position="430"/>
        <end position="446"/>
    </location>
</feature>
<dbReference type="GO" id="GO:0005875">
    <property type="term" value="C:microtubule associated complex"/>
    <property type="evidence" value="ECO:0007669"/>
    <property type="project" value="UniProtKB-UniRule"/>
</dbReference>
<organism evidence="14 15">
    <name type="scientific">Naematelia encephala</name>
    <dbReference type="NCBI Taxonomy" id="71784"/>
    <lineage>
        <taxon>Eukaryota</taxon>
        <taxon>Fungi</taxon>
        <taxon>Dikarya</taxon>
        <taxon>Basidiomycota</taxon>
        <taxon>Agaricomycotina</taxon>
        <taxon>Tremellomycetes</taxon>
        <taxon>Tremellales</taxon>
        <taxon>Naemateliaceae</taxon>
        <taxon>Naematelia</taxon>
    </lineage>
</organism>
<dbReference type="PROSITE" id="PS50294">
    <property type="entry name" value="WD_REPEATS_REGION"/>
    <property type="match status" value="5"/>
</dbReference>
<evidence type="ECO:0000313" key="15">
    <source>
        <dbReference type="Proteomes" id="UP000193986"/>
    </source>
</evidence>
<keyword evidence="4 11" id="KW-0132">Cell division</keyword>
<dbReference type="FunFam" id="2.130.10.10:FF:000342">
    <property type="entry name" value="Nuclear distribution protein PAC1"/>
    <property type="match status" value="1"/>
</dbReference>
<feature type="repeat" description="WD" evidence="12">
    <location>
        <begin position="319"/>
        <end position="344"/>
    </location>
</feature>
<dbReference type="PROSITE" id="PS50896">
    <property type="entry name" value="LISH"/>
    <property type="match status" value="1"/>
</dbReference>
<dbReference type="PROSITE" id="PS50082">
    <property type="entry name" value="WD_REPEATS_2"/>
    <property type="match status" value="7"/>
</dbReference>
<dbReference type="InterPro" id="IPR056795">
    <property type="entry name" value="PAC1-like_LisH-like_dom"/>
</dbReference>
<comment type="similarity">
    <text evidence="11">Belongs to the WD repeat LIS1/nudF family.</text>
</comment>
<feature type="repeat" description="WD" evidence="12">
    <location>
        <begin position="195"/>
        <end position="236"/>
    </location>
</feature>
<comment type="function">
    <text evidence="11">Positively regulates the activity of the minus-end directed microtubule motor protein dynein. May enhance dynein-mediated microtubule sliding by targeting dynein to the microtubule plus end. Required for nuclear migration during vegetative growth as well as development. Required for retrograde early endosome (EE) transport from the hyphal tip. Required for localization of dynein to the mitotic spindle poles. Recruits additional proteins to the dynein complex at SPBs.</text>
</comment>
<evidence type="ECO:0000256" key="7">
    <source>
        <dbReference type="ARBA" id="ARBA00022776"/>
    </source>
</evidence>
<feature type="repeat" description="WD" evidence="12">
    <location>
        <begin position="152"/>
        <end position="184"/>
    </location>
</feature>
<evidence type="ECO:0000313" key="14">
    <source>
        <dbReference type="EMBL" id="ORY28505.1"/>
    </source>
</evidence>
<feature type="domain" description="PAC1-like LisH-like dimerisation" evidence="13">
    <location>
        <begin position="7"/>
        <end position="42"/>
    </location>
</feature>
<feature type="repeat" description="WD" evidence="12">
    <location>
        <begin position="237"/>
        <end position="278"/>
    </location>
</feature>
<accession>A0A1Y2B347</accession>
<sequence length="446" mass="49301">MSSLLSDRQKDDLHKAMLSYLHSAGLHDTYEALKRETDNGEFEVDDPKAKWVGLLEKKWTSVIRLQKKIMDLEARNAALLAELASPTRATSSSSSSSTPFLPRAPARHTLTSHRSPITKVAFHPTWTVLASASEDSTVKIWDWESGDFERTIKGHTKAVTDVDFDSKGTMMVTCSSDLTIKVWDPANEYKNTKTLHGHDHSVSTVRFTPDGEKLVSASRDKTIRVWEVASGYCVRTFTGHAEWVRQVVPSDDGRWLVSCSNDQTSRIWDFSNGETKMELRGHEHVVECAEFAPVSAYTAIRELAGLTSTAGDTRAKSPGAFVATGSRDKSIMLWDAQTGQCLRTFNGHDNWIRALVFHPTGKYLLSASDDKTIKIWDLTTGRCVKTVEAHGHFVTCMAWGRATLGGGTEGVNGDAKVNGEATKTEVRRINVLATGSVDQTVKIWTP</sequence>
<dbReference type="InterPro" id="IPR037190">
    <property type="entry name" value="LIS1_N"/>
</dbReference>
<dbReference type="SMART" id="SM00320">
    <property type="entry name" value="WD40"/>
    <property type="match status" value="7"/>
</dbReference>
<dbReference type="Gene3D" id="1.20.960.30">
    <property type="match status" value="1"/>
</dbReference>
<dbReference type="InterPro" id="IPR050349">
    <property type="entry name" value="WD_LIS1/nudF_dynein_reg"/>
</dbReference>
<dbReference type="GO" id="GO:0000132">
    <property type="term" value="P:establishment of mitotic spindle orientation"/>
    <property type="evidence" value="ECO:0007669"/>
    <property type="project" value="UniProtKB-UniRule"/>
</dbReference>
<feature type="repeat" description="WD" evidence="12">
    <location>
        <begin position="345"/>
        <end position="386"/>
    </location>
</feature>
<evidence type="ECO:0000256" key="1">
    <source>
        <dbReference type="ARBA" id="ARBA00022448"/>
    </source>
</evidence>
<keyword evidence="1 11" id="KW-0813">Transport</keyword>
<dbReference type="PRINTS" id="PR00320">
    <property type="entry name" value="GPROTEINBRPT"/>
</dbReference>
<comment type="subcellular location">
    <subcellularLocation>
        <location evidence="11">Cytoplasm</location>
        <location evidence="11">Cytoskeleton</location>
    </subcellularLocation>
    <subcellularLocation>
        <location evidence="11">Cytoplasm</location>
        <location evidence="11">Cytoskeleton</location>
        <location evidence="11">Spindle pole</location>
    </subcellularLocation>
    <text evidence="11">Localizes to the plus ends of microtubules at the hyphal tip and the mitotic spindle poles.</text>
</comment>
<evidence type="ECO:0000256" key="6">
    <source>
        <dbReference type="ARBA" id="ARBA00022737"/>
    </source>
</evidence>
<evidence type="ECO:0000256" key="10">
    <source>
        <dbReference type="ARBA" id="ARBA00023306"/>
    </source>
</evidence>
<dbReference type="Proteomes" id="UP000193986">
    <property type="component" value="Unassembled WGS sequence"/>
</dbReference>
<evidence type="ECO:0000256" key="8">
    <source>
        <dbReference type="ARBA" id="ARBA00023054"/>
    </source>
</evidence>
<keyword evidence="10 11" id="KW-0131">Cell cycle</keyword>
<keyword evidence="8 11" id="KW-0175">Coiled coil</keyword>
<dbReference type="FunFam" id="1.20.960.30:FF:000002">
    <property type="entry name" value="Platelet-activating factor acetylhydrolase ib"/>
    <property type="match status" value="1"/>
</dbReference>
<dbReference type="PIRSF" id="PIRSF037647">
    <property type="entry name" value="Dynein_regulator_Lis1"/>
    <property type="match status" value="1"/>
</dbReference>
<dbReference type="SUPFAM" id="SSF109925">
    <property type="entry name" value="Lissencephaly-1 protein (Lis-1, PAF-AH alpha) N-terminal domain"/>
    <property type="match status" value="1"/>
</dbReference>
<dbReference type="InterPro" id="IPR036322">
    <property type="entry name" value="WD40_repeat_dom_sf"/>
</dbReference>
<evidence type="ECO:0000256" key="4">
    <source>
        <dbReference type="ARBA" id="ARBA00022618"/>
    </source>
</evidence>
<dbReference type="GO" id="GO:0070840">
    <property type="term" value="F:dynein complex binding"/>
    <property type="evidence" value="ECO:0007669"/>
    <property type="project" value="UniProtKB-UniRule"/>
</dbReference>
<gene>
    <name evidence="11" type="primary">PAC1</name>
    <name evidence="11" type="synonym">LIS1</name>
    <name evidence="14" type="ORF">BCR39DRAFT_535013</name>
</gene>
<keyword evidence="9 11" id="KW-0206">Cytoskeleton</keyword>
<dbReference type="GO" id="GO:0005874">
    <property type="term" value="C:microtubule"/>
    <property type="evidence" value="ECO:0007669"/>
    <property type="project" value="UniProtKB-KW"/>
</dbReference>
<dbReference type="InterPro" id="IPR015943">
    <property type="entry name" value="WD40/YVTN_repeat-like_dom_sf"/>
</dbReference>
<dbReference type="Pfam" id="PF24951">
    <property type="entry name" value="LisH_PAC1"/>
    <property type="match status" value="1"/>
</dbReference>
<keyword evidence="3 12" id="KW-0853">WD repeat</keyword>
<comment type="caution">
    <text evidence="14">The sequence shown here is derived from an EMBL/GenBank/DDBJ whole genome shotgun (WGS) entry which is preliminary data.</text>
</comment>
<evidence type="ECO:0000256" key="3">
    <source>
        <dbReference type="ARBA" id="ARBA00022574"/>
    </source>
</evidence>
<keyword evidence="7 11" id="KW-0498">Mitosis</keyword>
<feature type="repeat" description="WD" evidence="12">
    <location>
        <begin position="110"/>
        <end position="151"/>
    </location>
</feature>
<evidence type="ECO:0000259" key="13">
    <source>
        <dbReference type="Pfam" id="PF24951"/>
    </source>
</evidence>
<name>A0A1Y2B347_9TREE</name>
<dbReference type="Gene3D" id="2.130.10.10">
    <property type="entry name" value="YVTN repeat-like/Quinoprotein amine dehydrogenase"/>
    <property type="match status" value="1"/>
</dbReference>
<dbReference type="GO" id="GO:0023052">
    <property type="term" value="P:signaling"/>
    <property type="evidence" value="ECO:0007669"/>
    <property type="project" value="UniProtKB-ARBA"/>
</dbReference>
<evidence type="ECO:0000256" key="12">
    <source>
        <dbReference type="PROSITE-ProRule" id="PRU00221"/>
    </source>
</evidence>
<dbReference type="GO" id="GO:0007154">
    <property type="term" value="P:cell communication"/>
    <property type="evidence" value="ECO:0007669"/>
    <property type="project" value="UniProtKB-ARBA"/>
</dbReference>
<evidence type="ECO:0000256" key="9">
    <source>
        <dbReference type="ARBA" id="ARBA00023212"/>
    </source>
</evidence>
<evidence type="ECO:0000256" key="5">
    <source>
        <dbReference type="ARBA" id="ARBA00022701"/>
    </source>
</evidence>
<reference evidence="14 15" key="1">
    <citation type="submission" date="2016-07" db="EMBL/GenBank/DDBJ databases">
        <title>Pervasive Adenine N6-methylation of Active Genes in Fungi.</title>
        <authorList>
            <consortium name="DOE Joint Genome Institute"/>
            <person name="Mondo S.J."/>
            <person name="Dannebaum R.O."/>
            <person name="Kuo R.C."/>
            <person name="Labutti K."/>
            <person name="Haridas S."/>
            <person name="Kuo A."/>
            <person name="Salamov A."/>
            <person name="Ahrendt S.R."/>
            <person name="Lipzen A."/>
            <person name="Sullivan W."/>
            <person name="Andreopoulos W.B."/>
            <person name="Clum A."/>
            <person name="Lindquist E."/>
            <person name="Daum C."/>
            <person name="Ramamoorthy G.K."/>
            <person name="Gryganskyi A."/>
            <person name="Culley D."/>
            <person name="Magnuson J.K."/>
            <person name="James T.Y."/>
            <person name="O'Malley M.A."/>
            <person name="Stajich J.E."/>
            <person name="Spatafora J.W."/>
            <person name="Visel A."/>
            <person name="Grigoriev I.V."/>
        </authorList>
    </citation>
    <scope>NUCLEOTIDE SEQUENCE [LARGE SCALE GENOMIC DNA]</scope>
    <source>
        <strain evidence="14 15">68-887.2</strain>
    </source>
</reference>
<dbReference type="InterPro" id="IPR020472">
    <property type="entry name" value="WD40_PAC1"/>
</dbReference>
<dbReference type="InterPro" id="IPR006594">
    <property type="entry name" value="LisH"/>
</dbReference>
<keyword evidence="6" id="KW-0677">Repeat</keyword>
<dbReference type="HAMAP" id="MF_03141">
    <property type="entry name" value="lis1"/>
    <property type="match status" value="1"/>
</dbReference>
<dbReference type="GO" id="GO:0005737">
    <property type="term" value="C:cytoplasm"/>
    <property type="evidence" value="ECO:0007669"/>
    <property type="project" value="UniProtKB-UniRule"/>
</dbReference>
<dbReference type="InterPro" id="IPR017252">
    <property type="entry name" value="Dynein_regulator_LIS1"/>
</dbReference>
<dbReference type="OrthoDB" id="10264588at2759"/>
<dbReference type="GO" id="GO:0051012">
    <property type="term" value="P:microtubule sliding"/>
    <property type="evidence" value="ECO:0007669"/>
    <property type="project" value="UniProtKB-UniRule"/>
</dbReference>
<dbReference type="PANTHER" id="PTHR44129">
    <property type="entry name" value="WD REPEAT-CONTAINING PROTEIN POP1"/>
    <property type="match status" value="1"/>
</dbReference>
<keyword evidence="5 11" id="KW-0493">Microtubule</keyword>
<comment type="subunit">
    <text evidence="11">Self-associates. Interacts with NDL1 and dynein.</text>
</comment>
<evidence type="ECO:0000256" key="2">
    <source>
        <dbReference type="ARBA" id="ARBA00022490"/>
    </source>
</evidence>
<dbReference type="CDD" id="cd00200">
    <property type="entry name" value="WD40"/>
    <property type="match status" value="1"/>
</dbReference>
<protein>
    <recommendedName>
        <fullName evidence="11">Nuclear distribution protein PAC1</fullName>
    </recommendedName>
    <alternativeName>
        <fullName evidence="11">Lissencephaly-1 homolog</fullName>
        <shortName evidence="11">LIS-1</shortName>
    </alternativeName>
    <alternativeName>
        <fullName evidence="11">nudF homolog</fullName>
    </alternativeName>
</protein>
<keyword evidence="2 11" id="KW-0963">Cytoplasm</keyword>
<dbReference type="SUPFAM" id="SSF50978">
    <property type="entry name" value="WD40 repeat-like"/>
    <property type="match status" value="1"/>
</dbReference>
<dbReference type="InterPro" id="IPR019775">
    <property type="entry name" value="WD40_repeat_CS"/>
</dbReference>
<dbReference type="PROSITE" id="PS00678">
    <property type="entry name" value="WD_REPEATS_1"/>
    <property type="match status" value="4"/>
</dbReference>
<dbReference type="AlphaFoldDB" id="A0A1Y2B347"/>
<evidence type="ECO:0000256" key="11">
    <source>
        <dbReference type="HAMAP-Rule" id="MF_03141"/>
    </source>
</evidence>
<keyword evidence="15" id="KW-1185">Reference proteome</keyword>